<gene>
    <name evidence="4" type="ORF">FOKN1_0102</name>
</gene>
<evidence type="ECO:0000259" key="3">
    <source>
        <dbReference type="Pfam" id="PF13505"/>
    </source>
</evidence>
<evidence type="ECO:0000256" key="1">
    <source>
        <dbReference type="ARBA" id="ARBA00022729"/>
    </source>
</evidence>
<accession>A0A1Z4VLN8</accession>
<feature type="domain" description="Outer membrane protein beta-barrel" evidence="3">
    <location>
        <begin position="10"/>
        <end position="166"/>
    </location>
</feature>
<evidence type="ECO:0000313" key="4">
    <source>
        <dbReference type="EMBL" id="BAZ92507.1"/>
    </source>
</evidence>
<dbReference type="AlphaFoldDB" id="A0A1Z4VLN8"/>
<organism evidence="4 5">
    <name type="scientific">Thiohalobacter thiocyanaticus</name>
    <dbReference type="NCBI Taxonomy" id="585455"/>
    <lineage>
        <taxon>Bacteria</taxon>
        <taxon>Pseudomonadati</taxon>
        <taxon>Pseudomonadota</taxon>
        <taxon>Gammaproteobacteria</taxon>
        <taxon>Thiohalobacterales</taxon>
        <taxon>Thiohalobacteraceae</taxon>
        <taxon>Thiohalobacter</taxon>
    </lineage>
</organism>
<evidence type="ECO:0000256" key="2">
    <source>
        <dbReference type="SAM" id="SignalP"/>
    </source>
</evidence>
<protein>
    <recommendedName>
        <fullName evidence="3">Outer membrane protein beta-barrel domain-containing protein</fullName>
    </recommendedName>
</protein>
<keyword evidence="5" id="KW-1185">Reference proteome</keyword>
<keyword evidence="1 2" id="KW-0732">Signal</keyword>
<dbReference type="InterPro" id="IPR027385">
    <property type="entry name" value="Beta-barrel_OMP"/>
</dbReference>
<dbReference type="EMBL" id="AP018052">
    <property type="protein sequence ID" value="BAZ92507.1"/>
    <property type="molecule type" value="Genomic_DNA"/>
</dbReference>
<dbReference type="InterPro" id="IPR011250">
    <property type="entry name" value="OMP/PagP_B-barrel"/>
</dbReference>
<dbReference type="Gene3D" id="2.40.160.20">
    <property type="match status" value="1"/>
</dbReference>
<reference evidence="4 5" key="1">
    <citation type="submission" date="2017-05" db="EMBL/GenBank/DDBJ databases">
        <title>Thiocyanate degradation by Thiohalobacter thiocyanaticus FOKN1.</title>
        <authorList>
            <person name="Oshiki M."/>
            <person name="Fukushima T."/>
            <person name="Kawano S."/>
            <person name="Nakagawa J."/>
        </authorList>
    </citation>
    <scope>NUCLEOTIDE SEQUENCE [LARGE SCALE GENOMIC DNA]</scope>
    <source>
        <strain evidence="4 5">FOKN1</strain>
    </source>
</reference>
<dbReference type="KEGG" id="ttc:FOKN1_0102"/>
<dbReference type="Proteomes" id="UP000218765">
    <property type="component" value="Chromosome"/>
</dbReference>
<feature type="chain" id="PRO_5012261223" description="Outer membrane protein beta-barrel domain-containing protein" evidence="2">
    <location>
        <begin position="19"/>
        <end position="201"/>
    </location>
</feature>
<feature type="signal peptide" evidence="2">
    <location>
        <begin position="1"/>
        <end position="18"/>
    </location>
</feature>
<sequence>MRYLCVLPLLALTLPAAAAPPARDIELTPIAGYRGGGSFDDNVSGDSLDLDEAGSYGLILNIDHDANTQWEFMLSRQSTSLDPGPTAVPDFDLDVTHFSAGGIYVWRDEKVEPFIGAGFGVTHMSPDDSAYDDETRLMFQLNGGYKIWLTRNIGLRLELRGYTTFMDSDAAIFCAGGACVARVESSGFGQLEGNLGLSARF</sequence>
<dbReference type="RefSeq" id="WP_096363677.1">
    <property type="nucleotide sequence ID" value="NZ_AP018052.1"/>
</dbReference>
<dbReference type="OrthoDB" id="5591863at2"/>
<proteinExistence type="predicted"/>
<dbReference type="SUPFAM" id="SSF56925">
    <property type="entry name" value="OMPA-like"/>
    <property type="match status" value="1"/>
</dbReference>
<dbReference type="Pfam" id="PF13505">
    <property type="entry name" value="OMP_b-brl"/>
    <property type="match status" value="1"/>
</dbReference>
<evidence type="ECO:0000313" key="5">
    <source>
        <dbReference type="Proteomes" id="UP000218765"/>
    </source>
</evidence>
<name>A0A1Z4VLN8_9GAMM</name>